<dbReference type="GO" id="GO:0003676">
    <property type="term" value="F:nucleic acid binding"/>
    <property type="evidence" value="ECO:0007669"/>
    <property type="project" value="InterPro"/>
</dbReference>
<accession>A0A8T2RT01</accession>
<protein>
    <recommendedName>
        <fullName evidence="1">S1 motif domain-containing protein</fullName>
    </recommendedName>
</protein>
<dbReference type="InterPro" id="IPR003029">
    <property type="entry name" value="S1_domain"/>
</dbReference>
<sequence>MSFQLTRRLFKQSYVLTRAFSAGEALKARSQQTRSLFYLSSRDAADCNIGTRGYMRLSVRGIRREPISQAQRNAELEEEAKKIDLAPHKLLEKGEPGTMQAVIKDVMPVGYFLTLPTGREGYLPALDLGFTGGIVILERLFKVGQELTVRVVRRGGGGREILSIKKPEFAPNTDPRYIFSQRWGNQSDKPSGS</sequence>
<dbReference type="SMART" id="SM00316">
    <property type="entry name" value="S1"/>
    <property type="match status" value="1"/>
</dbReference>
<dbReference type="CDD" id="cd00164">
    <property type="entry name" value="S1_like"/>
    <property type="match status" value="1"/>
</dbReference>
<evidence type="ECO:0000313" key="3">
    <source>
        <dbReference type="Proteomes" id="UP000825935"/>
    </source>
</evidence>
<gene>
    <name evidence="2" type="ORF">KP509_24G005400</name>
</gene>
<organism evidence="2 3">
    <name type="scientific">Ceratopteris richardii</name>
    <name type="common">Triangle waterfern</name>
    <dbReference type="NCBI Taxonomy" id="49495"/>
    <lineage>
        <taxon>Eukaryota</taxon>
        <taxon>Viridiplantae</taxon>
        <taxon>Streptophyta</taxon>
        <taxon>Embryophyta</taxon>
        <taxon>Tracheophyta</taxon>
        <taxon>Polypodiopsida</taxon>
        <taxon>Polypodiidae</taxon>
        <taxon>Polypodiales</taxon>
        <taxon>Pteridineae</taxon>
        <taxon>Pteridaceae</taxon>
        <taxon>Parkerioideae</taxon>
        <taxon>Ceratopteris</taxon>
    </lineage>
</organism>
<dbReference type="EMBL" id="CM035429">
    <property type="protein sequence ID" value="KAH7299320.1"/>
    <property type="molecule type" value="Genomic_DNA"/>
</dbReference>
<dbReference type="OrthoDB" id="1898164at2759"/>
<name>A0A8T2RT01_CERRI</name>
<comment type="caution">
    <text evidence="2">The sequence shown here is derived from an EMBL/GenBank/DDBJ whole genome shotgun (WGS) entry which is preliminary data.</text>
</comment>
<evidence type="ECO:0000259" key="1">
    <source>
        <dbReference type="PROSITE" id="PS50126"/>
    </source>
</evidence>
<keyword evidence="3" id="KW-1185">Reference proteome</keyword>
<dbReference type="SUPFAM" id="SSF50249">
    <property type="entry name" value="Nucleic acid-binding proteins"/>
    <property type="match status" value="1"/>
</dbReference>
<evidence type="ECO:0000313" key="2">
    <source>
        <dbReference type="EMBL" id="KAH7299320.1"/>
    </source>
</evidence>
<dbReference type="PROSITE" id="PS50126">
    <property type="entry name" value="S1"/>
    <property type="match status" value="1"/>
</dbReference>
<dbReference type="Proteomes" id="UP000825935">
    <property type="component" value="Chromosome 24"/>
</dbReference>
<dbReference type="AlphaFoldDB" id="A0A8T2RT01"/>
<dbReference type="InterPro" id="IPR012340">
    <property type="entry name" value="NA-bd_OB-fold"/>
</dbReference>
<dbReference type="Gene3D" id="2.40.50.140">
    <property type="entry name" value="Nucleic acid-binding proteins"/>
    <property type="match status" value="1"/>
</dbReference>
<proteinExistence type="predicted"/>
<feature type="domain" description="S1 motif" evidence="1">
    <location>
        <begin position="96"/>
        <end position="165"/>
    </location>
</feature>
<reference evidence="2" key="1">
    <citation type="submission" date="2021-08" db="EMBL/GenBank/DDBJ databases">
        <title>WGS assembly of Ceratopteris richardii.</title>
        <authorList>
            <person name="Marchant D.B."/>
            <person name="Chen G."/>
            <person name="Jenkins J."/>
            <person name="Shu S."/>
            <person name="Leebens-Mack J."/>
            <person name="Grimwood J."/>
            <person name="Schmutz J."/>
            <person name="Soltis P."/>
            <person name="Soltis D."/>
            <person name="Chen Z.-H."/>
        </authorList>
    </citation>
    <scope>NUCLEOTIDE SEQUENCE</scope>
    <source>
        <strain evidence="2">Whitten #5841</strain>
        <tissue evidence="2">Leaf</tissue>
    </source>
</reference>